<dbReference type="InterPro" id="IPR050501">
    <property type="entry name" value="ICDH/IPMDH"/>
</dbReference>
<protein>
    <submittedName>
        <fullName evidence="8">3-isopropylmalate dehydrogenase</fullName>
    </submittedName>
</protein>
<keyword evidence="4" id="KW-0560">Oxidoreductase</keyword>
<dbReference type="NCBIfam" id="NF002898">
    <property type="entry name" value="PRK03437.1"/>
    <property type="match status" value="1"/>
</dbReference>
<dbReference type="PANTHER" id="PTHR43275:SF1">
    <property type="entry name" value="D-MALATE DEHYDROGENASE [DECARBOXYLATING]"/>
    <property type="match status" value="1"/>
</dbReference>
<dbReference type="STRING" id="1122622.GCA_000421185_02735"/>
<dbReference type="PROSITE" id="PS00470">
    <property type="entry name" value="IDH_IMDH"/>
    <property type="match status" value="1"/>
</dbReference>
<evidence type="ECO:0000256" key="1">
    <source>
        <dbReference type="ARBA" id="ARBA00001936"/>
    </source>
</evidence>
<gene>
    <name evidence="8" type="ORF">SAMN05421879_102210</name>
</gene>
<reference evidence="9" key="1">
    <citation type="submission" date="2017-08" db="EMBL/GenBank/DDBJ databases">
        <authorList>
            <person name="Varghese N."/>
            <person name="Submissions S."/>
        </authorList>
    </citation>
    <scope>NUCLEOTIDE SEQUENCE [LARGE SCALE GENOMIC DNA]</scope>
    <source>
        <strain evidence="9">USBA17B2</strain>
    </source>
</reference>
<dbReference type="GO" id="GO:0000287">
    <property type="term" value="F:magnesium ion binding"/>
    <property type="evidence" value="ECO:0007669"/>
    <property type="project" value="InterPro"/>
</dbReference>
<evidence type="ECO:0000313" key="8">
    <source>
        <dbReference type="EMBL" id="SOC53852.1"/>
    </source>
</evidence>
<comment type="cofactor">
    <cofactor evidence="1">
        <name>Mn(2+)</name>
        <dbReference type="ChEBI" id="CHEBI:29035"/>
    </cofactor>
</comment>
<organism evidence="8 9">
    <name type="scientific">Ornithinimicrobium cerasi</name>
    <dbReference type="NCBI Taxonomy" id="2248773"/>
    <lineage>
        <taxon>Bacteria</taxon>
        <taxon>Bacillati</taxon>
        <taxon>Actinomycetota</taxon>
        <taxon>Actinomycetes</taxon>
        <taxon>Micrococcales</taxon>
        <taxon>Ornithinimicrobiaceae</taxon>
        <taxon>Ornithinimicrobium</taxon>
    </lineage>
</organism>
<dbReference type="InterPro" id="IPR024084">
    <property type="entry name" value="IsoPropMal-DH-like_dom"/>
</dbReference>
<keyword evidence="3" id="KW-0479">Metal-binding</keyword>
<dbReference type="InterPro" id="IPR019818">
    <property type="entry name" value="IsoCit/isopropylmalate_DH_CS"/>
</dbReference>
<proteinExistence type="predicted"/>
<dbReference type="AlphaFoldDB" id="A0A285VIE9"/>
<name>A0A285VIE9_9MICO</name>
<evidence type="ECO:0000256" key="3">
    <source>
        <dbReference type="ARBA" id="ARBA00022723"/>
    </source>
</evidence>
<keyword evidence="5" id="KW-0520">NAD</keyword>
<dbReference type="PANTHER" id="PTHR43275">
    <property type="entry name" value="D-MALATE DEHYDROGENASE [DECARBOXYLATING]"/>
    <property type="match status" value="1"/>
</dbReference>
<evidence type="ECO:0000313" key="9">
    <source>
        <dbReference type="Proteomes" id="UP000219688"/>
    </source>
</evidence>
<evidence type="ECO:0000256" key="6">
    <source>
        <dbReference type="ARBA" id="ARBA00023211"/>
    </source>
</evidence>
<accession>A0A285VIE9</accession>
<evidence type="ECO:0000256" key="2">
    <source>
        <dbReference type="ARBA" id="ARBA00001946"/>
    </source>
</evidence>
<evidence type="ECO:0000256" key="4">
    <source>
        <dbReference type="ARBA" id="ARBA00023002"/>
    </source>
</evidence>
<feature type="domain" description="Isopropylmalate dehydrogenase-like" evidence="7">
    <location>
        <begin position="5"/>
        <end position="346"/>
    </location>
</feature>
<dbReference type="Gene3D" id="3.40.718.10">
    <property type="entry name" value="Isopropylmalate Dehydrogenase"/>
    <property type="match status" value="1"/>
</dbReference>
<dbReference type="GO" id="GO:0051287">
    <property type="term" value="F:NAD binding"/>
    <property type="evidence" value="ECO:0007669"/>
    <property type="project" value="InterPro"/>
</dbReference>
<dbReference type="SMART" id="SM01329">
    <property type="entry name" value="Iso_dh"/>
    <property type="match status" value="1"/>
</dbReference>
<dbReference type="EMBL" id="OBQK01000002">
    <property type="protein sequence ID" value="SOC53852.1"/>
    <property type="molecule type" value="Genomic_DNA"/>
</dbReference>
<sequence length="377" mass="39287">MRSHSIAVLPGDGVGPEVTSAALAVLDAAQERHGFTTTRTDVPLGAEHYLATGELLEDEAVEQLRGHDAILFGAIGSPAVAPGILERGIILALRGAMRQAINLRPVRLYPGVPTPISGLTPERCDLVIVRENTEGAYVAQGSTVHRGTPAQVAVQESVNTWYAVERAVDFAFRLASERRGRLTLCHKTNVLVEAGRLWTAVMEEVGSRFPDVETDYVHVDAMCMHLPVSPERFDVVVTDNLFGDIVTDLGAVLQGGLGVAASGNLNLDGAAPSMFEPIHGSAPDIAGRGWANPAGACLSLAMMLGHLGEGEAAAAVESATAAVLGELPALAGAGMGASTQELGDRVAALVREGSAPMVEGSLMSQLARVMAGLRQPS</sequence>
<dbReference type="SUPFAM" id="SSF53659">
    <property type="entry name" value="Isocitrate/Isopropylmalate dehydrogenase-like"/>
    <property type="match status" value="1"/>
</dbReference>
<evidence type="ECO:0000256" key="5">
    <source>
        <dbReference type="ARBA" id="ARBA00023027"/>
    </source>
</evidence>
<dbReference type="Pfam" id="PF00180">
    <property type="entry name" value="Iso_dh"/>
    <property type="match status" value="1"/>
</dbReference>
<keyword evidence="9" id="KW-1185">Reference proteome</keyword>
<dbReference type="RefSeq" id="WP_097187247.1">
    <property type="nucleotide sequence ID" value="NZ_OBQK01000002.1"/>
</dbReference>
<dbReference type="Proteomes" id="UP000219688">
    <property type="component" value="Unassembled WGS sequence"/>
</dbReference>
<evidence type="ECO:0000259" key="7">
    <source>
        <dbReference type="SMART" id="SM01329"/>
    </source>
</evidence>
<dbReference type="GO" id="GO:0016616">
    <property type="term" value="F:oxidoreductase activity, acting on the CH-OH group of donors, NAD or NADP as acceptor"/>
    <property type="evidence" value="ECO:0007669"/>
    <property type="project" value="InterPro"/>
</dbReference>
<keyword evidence="6" id="KW-0464">Manganese</keyword>
<comment type="cofactor">
    <cofactor evidence="2">
        <name>Mg(2+)</name>
        <dbReference type="ChEBI" id="CHEBI:18420"/>
    </cofactor>
</comment>